<keyword evidence="9" id="KW-0732">Signal</keyword>
<dbReference type="PANTHER" id="PTHR21568">
    <property type="entry name" value="TRNA PSEUDOURIDINE SYNTHASE PUS10"/>
    <property type="match status" value="1"/>
</dbReference>
<dbReference type="PANTHER" id="PTHR21568:SF0">
    <property type="entry name" value="TRNA PSEUDOURIDINE SYNTHASE PUS10"/>
    <property type="match status" value="1"/>
</dbReference>
<feature type="domain" description="Pus10 N-terminal eukaryotes" evidence="10">
    <location>
        <begin position="89"/>
        <end position="255"/>
    </location>
</feature>
<evidence type="ECO:0000313" key="13">
    <source>
        <dbReference type="Proteomes" id="UP001150925"/>
    </source>
</evidence>
<evidence type="ECO:0000256" key="7">
    <source>
        <dbReference type="ARBA" id="ARBA00083669"/>
    </source>
</evidence>
<proteinExistence type="inferred from homology"/>
<keyword evidence="13" id="KW-1185">Reference proteome</keyword>
<dbReference type="GO" id="GO:0003723">
    <property type="term" value="F:RNA binding"/>
    <property type="evidence" value="ECO:0007669"/>
    <property type="project" value="InterPro"/>
</dbReference>
<evidence type="ECO:0000256" key="6">
    <source>
        <dbReference type="ARBA" id="ARBA00079393"/>
    </source>
</evidence>
<dbReference type="NCBIfam" id="TIGR01213">
    <property type="entry name" value="pseudo_Pus10arc"/>
    <property type="match status" value="1"/>
</dbReference>
<feature type="chain" id="PRO_5040803246" description="tRNA pseudouridine(55) synthase" evidence="9">
    <location>
        <begin position="24"/>
        <end position="502"/>
    </location>
</feature>
<dbReference type="GO" id="GO:0160148">
    <property type="term" value="F:tRNA pseudouridine(55) synthase activity"/>
    <property type="evidence" value="ECO:0007669"/>
    <property type="project" value="UniProtKB-EC"/>
</dbReference>
<evidence type="ECO:0000256" key="8">
    <source>
        <dbReference type="SAM" id="MobiDB-lite"/>
    </source>
</evidence>
<dbReference type="FunFam" id="3.30.70.3190:FF:000001">
    <property type="entry name" value="tRNA pseudouridine synthase Pus10"/>
    <property type="match status" value="1"/>
</dbReference>
<keyword evidence="3" id="KW-0819">tRNA processing</keyword>
<evidence type="ECO:0000256" key="3">
    <source>
        <dbReference type="ARBA" id="ARBA00022694"/>
    </source>
</evidence>
<dbReference type="Pfam" id="PF21237">
    <property type="entry name" value="Pus10_N_euk"/>
    <property type="match status" value="1"/>
</dbReference>
<accession>A0A9W8E8C5</accession>
<comment type="caution">
    <text evidence="12">The sequence shown here is derived from an EMBL/GenBank/DDBJ whole genome shotgun (WGS) entry which is preliminary data.</text>
</comment>
<dbReference type="Gene3D" id="3.30.70.2510">
    <property type="match status" value="1"/>
</dbReference>
<evidence type="ECO:0000259" key="10">
    <source>
        <dbReference type="Pfam" id="PF21237"/>
    </source>
</evidence>
<evidence type="ECO:0000256" key="2">
    <source>
        <dbReference type="ARBA" id="ARBA00012787"/>
    </source>
</evidence>
<dbReference type="InterPro" id="IPR048742">
    <property type="entry name" value="Pus10_N_euk"/>
</dbReference>
<dbReference type="SUPFAM" id="SSF55120">
    <property type="entry name" value="Pseudouridine synthase"/>
    <property type="match status" value="1"/>
</dbReference>
<organism evidence="12 13">
    <name type="scientific">Dispira parvispora</name>
    <dbReference type="NCBI Taxonomy" id="1520584"/>
    <lineage>
        <taxon>Eukaryota</taxon>
        <taxon>Fungi</taxon>
        <taxon>Fungi incertae sedis</taxon>
        <taxon>Zoopagomycota</taxon>
        <taxon>Kickxellomycotina</taxon>
        <taxon>Dimargaritomycetes</taxon>
        <taxon>Dimargaritales</taxon>
        <taxon>Dimargaritaceae</taxon>
        <taxon>Dispira</taxon>
    </lineage>
</organism>
<dbReference type="GO" id="GO:0031119">
    <property type="term" value="P:tRNA pseudouridine synthesis"/>
    <property type="evidence" value="ECO:0007669"/>
    <property type="project" value="UniProtKB-ARBA"/>
</dbReference>
<dbReference type="FunFam" id="3.30.70.2510:FF:000001">
    <property type="entry name" value="tRNA pseudouridine synthase Pus10"/>
    <property type="match status" value="1"/>
</dbReference>
<evidence type="ECO:0000256" key="4">
    <source>
        <dbReference type="ARBA" id="ARBA00023235"/>
    </source>
</evidence>
<protein>
    <recommendedName>
        <fullName evidence="2">tRNA pseudouridine(55) synthase</fullName>
        <ecNumber evidence="2">5.4.99.25</ecNumber>
    </recommendedName>
    <alternativeName>
        <fullName evidence="7">tRNA pseudouridine 55 synthase</fullName>
    </alternativeName>
    <alternativeName>
        <fullName evidence="5">tRNA pseudouridylate synthase</fullName>
    </alternativeName>
    <alternativeName>
        <fullName evidence="6">tRNA-uridine isomerase</fullName>
    </alternativeName>
</protein>
<dbReference type="Pfam" id="PF21238">
    <property type="entry name" value="Pus10_C"/>
    <property type="match status" value="1"/>
</dbReference>
<sequence>MVAINGILLVVVILNDSLVEKNGGDTSGSWDRCEVLRLLHKAQVCPWCSVLFLADPGNSSKDYDNQTIMTALQSWDPDYTSPSLGTAHCASCVGVFGNIDQIAENILQQVSTSGYQPSTFFVRVQLPLGMIVRQSILLRWLKDQCPNYPVTTIDIKSLLRKLVNRAISSASNLTSDPESPFTMDLVLGHGESESDYQKWMPTTGGRNPRGRGNARPFKGGKDVVLNLLSSVTSDQLTEVGLYPPPPVNSPCSVESVTFSQRSIFVGGRYTKHRRDISQTPFSVGGVSLSATSVSEIIGPALVKSCHAERFNFVPSGREDMDVQMLGNGRPFYIEIVNPKVLHLSEMDLKEVENQIGTKQGVQAHRLTLIDPEATRMIKEGEEHKTKSYVCLVWCQNTLSPQTLGKLADYKEGLVVQQRCPIRVLHRRANLVRPKQIHRLEVQPVQDHWALVHLTTEAGTYVKEFIHGDCGRSQPSFADLIGCSADILELDVEKVDLEWPPTQ</sequence>
<dbReference type="EMBL" id="JANBPY010000191">
    <property type="protein sequence ID" value="KAJ1968383.1"/>
    <property type="molecule type" value="Genomic_DNA"/>
</dbReference>
<feature type="compositionally biased region" description="Low complexity" evidence="8">
    <location>
        <begin position="204"/>
        <end position="216"/>
    </location>
</feature>
<evidence type="ECO:0000259" key="11">
    <source>
        <dbReference type="Pfam" id="PF21238"/>
    </source>
</evidence>
<evidence type="ECO:0000256" key="1">
    <source>
        <dbReference type="ARBA" id="ARBA00009652"/>
    </source>
</evidence>
<reference evidence="12" key="1">
    <citation type="submission" date="2022-07" db="EMBL/GenBank/DDBJ databases">
        <title>Phylogenomic reconstructions and comparative analyses of Kickxellomycotina fungi.</title>
        <authorList>
            <person name="Reynolds N.K."/>
            <person name="Stajich J.E."/>
            <person name="Barry K."/>
            <person name="Grigoriev I.V."/>
            <person name="Crous P."/>
            <person name="Smith M.E."/>
        </authorList>
    </citation>
    <scope>NUCLEOTIDE SEQUENCE</scope>
    <source>
        <strain evidence="12">RSA 1196</strain>
    </source>
</reference>
<feature type="domain" description="Pus10-like C-terminal" evidence="11">
    <location>
        <begin position="264"/>
        <end position="495"/>
    </location>
</feature>
<dbReference type="InterPro" id="IPR020103">
    <property type="entry name" value="PsdUridine_synth_cat_dom_sf"/>
</dbReference>
<dbReference type="EC" id="5.4.99.25" evidence="2"/>
<dbReference type="Proteomes" id="UP001150925">
    <property type="component" value="Unassembled WGS sequence"/>
</dbReference>
<dbReference type="InterPro" id="IPR048741">
    <property type="entry name" value="Pus10-like_C"/>
</dbReference>
<dbReference type="OrthoDB" id="271937at2759"/>
<feature type="region of interest" description="Disordered" evidence="8">
    <location>
        <begin position="196"/>
        <end position="216"/>
    </location>
</feature>
<name>A0A9W8E8C5_9FUNG</name>
<dbReference type="AlphaFoldDB" id="A0A9W8E8C5"/>
<feature type="signal peptide" evidence="9">
    <location>
        <begin position="1"/>
        <end position="23"/>
    </location>
</feature>
<dbReference type="InterPro" id="IPR039894">
    <property type="entry name" value="Pus10-like"/>
</dbReference>
<dbReference type="Gene3D" id="3.30.70.3190">
    <property type="match status" value="1"/>
</dbReference>
<comment type="similarity">
    <text evidence="1">Belongs to the pseudouridine synthase Pus10 family.</text>
</comment>
<keyword evidence="4" id="KW-0413">Isomerase</keyword>
<gene>
    <name evidence="12" type="ORF">IWQ62_001284</name>
</gene>
<evidence type="ECO:0000313" key="12">
    <source>
        <dbReference type="EMBL" id="KAJ1968383.1"/>
    </source>
</evidence>
<evidence type="ECO:0000256" key="5">
    <source>
        <dbReference type="ARBA" id="ARBA00075270"/>
    </source>
</evidence>
<evidence type="ECO:0000256" key="9">
    <source>
        <dbReference type="SAM" id="SignalP"/>
    </source>
</evidence>